<feature type="repeat" description="TPR" evidence="3">
    <location>
        <begin position="486"/>
        <end position="519"/>
    </location>
</feature>
<accession>A0A8S1V1P1</accession>
<evidence type="ECO:0000256" key="1">
    <source>
        <dbReference type="ARBA" id="ARBA00022737"/>
    </source>
</evidence>
<dbReference type="OMA" id="KAFIHYC"/>
<dbReference type="Pfam" id="PF13424">
    <property type="entry name" value="TPR_12"/>
    <property type="match status" value="1"/>
</dbReference>
<keyword evidence="1" id="KW-0677">Repeat</keyword>
<dbReference type="AlphaFoldDB" id="A0A8S1V1P1"/>
<comment type="caution">
    <text evidence="4">The sequence shown here is derived from an EMBL/GenBank/DDBJ whole genome shotgun (WGS) entry which is preliminary data.</text>
</comment>
<organism evidence="4 5">
    <name type="scientific">Paramecium octaurelia</name>
    <dbReference type="NCBI Taxonomy" id="43137"/>
    <lineage>
        <taxon>Eukaryota</taxon>
        <taxon>Sar</taxon>
        <taxon>Alveolata</taxon>
        <taxon>Ciliophora</taxon>
        <taxon>Intramacronucleata</taxon>
        <taxon>Oligohymenophorea</taxon>
        <taxon>Peniculida</taxon>
        <taxon>Parameciidae</taxon>
        <taxon>Paramecium</taxon>
    </lineage>
</organism>
<gene>
    <name evidence="4" type="ORF">POCTA_138.1.T0570077</name>
</gene>
<dbReference type="InterPro" id="IPR051685">
    <property type="entry name" value="Ycf3/AcsC/BcsC/TPR_MFPF"/>
</dbReference>
<sequence length="610" mass="70877">MFNIDYSCTYIDHLNDPIQGFCLNSDCQCSQKQFCLKCIQDVDKHSKHKEDCKGFNEILGLLTKNIATFSNLYKELEGLFLEVRAIYDKQLKEIDATKSKLITLQQMLEEQNYQELRESSNLSILRFMYSLTWNSKLGLNNSYKNELLIQDPRFKNLKLLLTSFESLKIQTTNNVGNSFVCVQQQGTDPEMSYMNQSQQLFEIGLQYMQEHEWEKADQIFKRSIDRNQNDYKTLFFYSWVLIELNKCQEAQSLLEQSLELNKNLSIDLLNWCGWERNTSFNSVLTIAQAYALELNDNQEKAILLYDQAINYDKRQTFAYARKATLLVKFKIYDAALETLNEGLKITYNKAFIHYCKGTALLESQKLHEALNSFKVAFSFDPNFGLNNFNIGNILRTQQKLEDAFIYMDSAIKSDPNLLKAYTGKSLVLCEMKKYDLALDCLEQVLKINPNYETAYHLRGNCLKQQRKFQEAIQQLDKAIALDNKYVNAYTLKGNCLTCLKQYSKALQCYDQALSIDKQCIEVYINKGILLQDLKKYKEAIEQYDLALRIDPKCPLAYKNKGVILETMKKFEEAIICYQLAIELGDADSDQIKKWIGSIKVKKGISWIFGY</sequence>
<dbReference type="Proteomes" id="UP000683925">
    <property type="component" value="Unassembled WGS sequence"/>
</dbReference>
<feature type="repeat" description="TPR" evidence="3">
    <location>
        <begin position="197"/>
        <end position="230"/>
    </location>
</feature>
<dbReference type="Pfam" id="PF00515">
    <property type="entry name" value="TPR_1"/>
    <property type="match status" value="2"/>
</dbReference>
<dbReference type="InterPro" id="IPR019734">
    <property type="entry name" value="TPR_rpt"/>
</dbReference>
<dbReference type="PANTHER" id="PTHR44943:SF4">
    <property type="entry name" value="TPR REPEAT-CONTAINING PROTEIN MJ0798"/>
    <property type="match status" value="1"/>
</dbReference>
<feature type="repeat" description="TPR" evidence="3">
    <location>
        <begin position="452"/>
        <end position="485"/>
    </location>
</feature>
<dbReference type="PROSITE" id="PS50293">
    <property type="entry name" value="TPR_REGION"/>
    <property type="match status" value="1"/>
</dbReference>
<evidence type="ECO:0000313" key="4">
    <source>
        <dbReference type="EMBL" id="CAD8170835.1"/>
    </source>
</evidence>
<evidence type="ECO:0000256" key="2">
    <source>
        <dbReference type="ARBA" id="ARBA00022803"/>
    </source>
</evidence>
<protein>
    <recommendedName>
        <fullName evidence="6">Tetratricopeptide repeat protein</fullName>
    </recommendedName>
</protein>
<reference evidence="4" key="1">
    <citation type="submission" date="2021-01" db="EMBL/GenBank/DDBJ databases">
        <authorList>
            <consortium name="Genoscope - CEA"/>
            <person name="William W."/>
        </authorList>
    </citation>
    <scope>NUCLEOTIDE SEQUENCE</scope>
</reference>
<dbReference type="SMART" id="SM00028">
    <property type="entry name" value="TPR"/>
    <property type="match status" value="11"/>
</dbReference>
<proteinExistence type="predicted"/>
<feature type="repeat" description="TPR" evidence="3">
    <location>
        <begin position="350"/>
        <end position="383"/>
    </location>
</feature>
<dbReference type="EMBL" id="CAJJDP010000056">
    <property type="protein sequence ID" value="CAD8170835.1"/>
    <property type="molecule type" value="Genomic_DNA"/>
</dbReference>
<dbReference type="Pfam" id="PF13181">
    <property type="entry name" value="TPR_8"/>
    <property type="match status" value="2"/>
</dbReference>
<evidence type="ECO:0000313" key="5">
    <source>
        <dbReference type="Proteomes" id="UP000683925"/>
    </source>
</evidence>
<feature type="repeat" description="TPR" evidence="3">
    <location>
        <begin position="418"/>
        <end position="451"/>
    </location>
</feature>
<dbReference type="PANTHER" id="PTHR44943">
    <property type="entry name" value="CELLULOSE SYNTHASE OPERON PROTEIN C"/>
    <property type="match status" value="1"/>
</dbReference>
<evidence type="ECO:0008006" key="6">
    <source>
        <dbReference type="Google" id="ProtNLM"/>
    </source>
</evidence>
<feature type="repeat" description="TPR" evidence="3">
    <location>
        <begin position="520"/>
        <end position="553"/>
    </location>
</feature>
<keyword evidence="2 3" id="KW-0802">TPR repeat</keyword>
<name>A0A8S1V1P1_PAROT</name>
<evidence type="ECO:0000256" key="3">
    <source>
        <dbReference type="PROSITE-ProRule" id="PRU00339"/>
    </source>
</evidence>
<dbReference type="OrthoDB" id="1872379at2759"/>
<dbReference type="PROSITE" id="PS50005">
    <property type="entry name" value="TPR"/>
    <property type="match status" value="6"/>
</dbReference>
<keyword evidence="5" id="KW-1185">Reference proteome</keyword>